<evidence type="ECO:0000313" key="3">
    <source>
        <dbReference type="Proteomes" id="UP000242915"/>
    </source>
</evidence>
<dbReference type="SUPFAM" id="SSF52540">
    <property type="entry name" value="P-loop containing nucleoside triphosphate hydrolases"/>
    <property type="match status" value="1"/>
</dbReference>
<dbReference type="AlphaFoldDB" id="A0A238Z8M8"/>
<dbReference type="InterPro" id="IPR027417">
    <property type="entry name" value="P-loop_NTPase"/>
</dbReference>
<dbReference type="Proteomes" id="UP000242915">
    <property type="component" value="Unassembled WGS sequence"/>
</dbReference>
<evidence type="ECO:0000259" key="1">
    <source>
        <dbReference type="Pfam" id="PF13521"/>
    </source>
</evidence>
<keyword evidence="3" id="KW-1185">Reference proteome</keyword>
<organism evidence="2 3">
    <name type="scientific">Pseudomonas segetis</name>
    <dbReference type="NCBI Taxonomy" id="298908"/>
    <lineage>
        <taxon>Bacteria</taxon>
        <taxon>Pseudomonadati</taxon>
        <taxon>Pseudomonadota</taxon>
        <taxon>Gammaproteobacteria</taxon>
        <taxon>Pseudomonadales</taxon>
        <taxon>Pseudomonadaceae</taxon>
        <taxon>Pseudomonas</taxon>
    </lineage>
</organism>
<proteinExistence type="predicted"/>
<dbReference type="Pfam" id="PF13521">
    <property type="entry name" value="AAA_28"/>
    <property type="match status" value="1"/>
</dbReference>
<dbReference type="InterPro" id="IPR038727">
    <property type="entry name" value="NadR/Ttd14_AAA_dom"/>
</dbReference>
<reference evidence="3" key="1">
    <citation type="submission" date="2017-06" db="EMBL/GenBank/DDBJ databases">
        <authorList>
            <person name="Varghese N."/>
            <person name="Submissions S."/>
        </authorList>
    </citation>
    <scope>NUCLEOTIDE SEQUENCE [LARGE SCALE GENOMIC DNA]</scope>
    <source>
        <strain evidence="3">CIP 108523</strain>
    </source>
</reference>
<dbReference type="EMBL" id="FZOG01000001">
    <property type="protein sequence ID" value="SNR79836.1"/>
    <property type="molecule type" value="Genomic_DNA"/>
</dbReference>
<accession>A0A238Z8M8</accession>
<sequence length="182" mass="20589">MNNFIVFTGGPGSGKTAVIEQIKALGHRCRDEVGRMVIRQQQELGADALPWKNKTAFRDEMVRAEIASYNQQPTLAEPVFFDRGIIDCLGYSLLEGLELPAALISLANSITYSRHVFIFPPWKHIYENDAERKQSFAQAVQTYKAMLKVYQQFGYELIEVPQLSISQRAGFILDRLSLDSQS</sequence>
<dbReference type="RefSeq" id="WP_089358540.1">
    <property type="nucleotide sequence ID" value="NZ_FZOG01000001.1"/>
</dbReference>
<name>A0A238Z8M8_9PSED</name>
<feature type="domain" description="NadR/Ttd14 AAA" evidence="1">
    <location>
        <begin position="5"/>
        <end position="168"/>
    </location>
</feature>
<protein>
    <submittedName>
        <fullName evidence="2">Predicted ATPase</fullName>
    </submittedName>
</protein>
<evidence type="ECO:0000313" key="2">
    <source>
        <dbReference type="EMBL" id="SNR79836.1"/>
    </source>
</evidence>
<gene>
    <name evidence="2" type="ORF">SAMN05216255_0243</name>
</gene>
<dbReference type="Gene3D" id="3.40.50.300">
    <property type="entry name" value="P-loop containing nucleotide triphosphate hydrolases"/>
    <property type="match status" value="1"/>
</dbReference>